<feature type="compositionally biased region" description="Low complexity" evidence="1">
    <location>
        <begin position="152"/>
        <end position="161"/>
    </location>
</feature>
<name>A0A810KX08_9ACTN</name>
<sequence>MAGAASFTHMHDWTMANVPAGTGDWFGWANAMASELTPTVAVLDVRRRRRNGTSVRFPTAVLVASVGLSLAAQFARATPSVSGWLLAAVPAVAFIVLTKMVLAGPSRTTEPEPLQDNESDPTPATVDADASTLPTDAPSAPESPTVVTVHDPAPTLTPAPASARPLVARVVAPSRPVARVNGSAREVPSV</sequence>
<evidence type="ECO:0000256" key="2">
    <source>
        <dbReference type="SAM" id="Phobius"/>
    </source>
</evidence>
<dbReference type="EMBL" id="AP023354">
    <property type="protein sequence ID" value="BCJ26876.1"/>
    <property type="molecule type" value="Genomic_DNA"/>
</dbReference>
<dbReference type="Proteomes" id="UP000680750">
    <property type="component" value="Chromosome"/>
</dbReference>
<gene>
    <name evidence="3" type="ORF">Asera_09840</name>
</gene>
<evidence type="ECO:0008006" key="5">
    <source>
        <dbReference type="Google" id="ProtNLM"/>
    </source>
</evidence>
<keyword evidence="2" id="KW-1133">Transmembrane helix</keyword>
<dbReference type="RefSeq" id="WP_157035138.1">
    <property type="nucleotide sequence ID" value="NZ_JOEG01000024.1"/>
</dbReference>
<evidence type="ECO:0000313" key="4">
    <source>
        <dbReference type="Proteomes" id="UP000680750"/>
    </source>
</evidence>
<feature type="transmembrane region" description="Helical" evidence="2">
    <location>
        <begin position="55"/>
        <end position="75"/>
    </location>
</feature>
<feature type="region of interest" description="Disordered" evidence="1">
    <location>
        <begin position="106"/>
        <end position="161"/>
    </location>
</feature>
<reference evidence="3" key="1">
    <citation type="submission" date="2020-08" db="EMBL/GenBank/DDBJ databases">
        <title>Whole genome shotgun sequence of Actinocatenispora sera NBRC 101916.</title>
        <authorList>
            <person name="Komaki H."/>
            <person name="Tamura T."/>
        </authorList>
    </citation>
    <scope>NUCLEOTIDE SEQUENCE</scope>
    <source>
        <strain evidence="3">NBRC 101916</strain>
    </source>
</reference>
<proteinExistence type="predicted"/>
<feature type="transmembrane region" description="Helical" evidence="2">
    <location>
        <begin position="81"/>
        <end position="102"/>
    </location>
</feature>
<keyword evidence="2" id="KW-0472">Membrane</keyword>
<dbReference type="OrthoDB" id="3531184at2"/>
<dbReference type="AlphaFoldDB" id="A0A810KX08"/>
<evidence type="ECO:0000256" key="1">
    <source>
        <dbReference type="SAM" id="MobiDB-lite"/>
    </source>
</evidence>
<accession>A0A810KX08</accession>
<keyword evidence="4" id="KW-1185">Reference proteome</keyword>
<evidence type="ECO:0000313" key="3">
    <source>
        <dbReference type="EMBL" id="BCJ26876.1"/>
    </source>
</evidence>
<keyword evidence="2" id="KW-0812">Transmembrane</keyword>
<protein>
    <recommendedName>
        <fullName evidence="5">DUF2637 domain-containing protein</fullName>
    </recommendedName>
</protein>
<organism evidence="3 4">
    <name type="scientific">Actinocatenispora sera</name>
    <dbReference type="NCBI Taxonomy" id="390989"/>
    <lineage>
        <taxon>Bacteria</taxon>
        <taxon>Bacillati</taxon>
        <taxon>Actinomycetota</taxon>
        <taxon>Actinomycetes</taxon>
        <taxon>Micromonosporales</taxon>
        <taxon>Micromonosporaceae</taxon>
        <taxon>Actinocatenispora</taxon>
    </lineage>
</organism>
<dbReference type="KEGG" id="aser:Asera_09840"/>